<sequence length="965" mass="106936">MGIHGIYQEIGKGERISFLKYAVQTYEKEGRPLRIAIDVSIWLFQIQASKGGTNPALRTFYYRLLRLTSHGIHPIFVFDGPNKPPFKRNKRTGPNVASIPEFLAKQLLKMFGFPIHMAPGEAEAECALLQREGIVDSVLTEDVDALMFGSGITLRSWSPEQKSSKVPTHINLYDAKKIKSGPSGLDREGMILVALMSGGDYIPEGIPGCGPKTACEAARAGFGQDLCRLKPSDKVGLNAWRKRLNDELHMNNSKIFKRKHKTLTVPDEFPRADIMGYYTNPVISSAQALERLKLTLRWDHDVDFPSLREFTGDAFAWVKLEGAKHFIRSLAPAMLVRELRIRAARCDNISENMDEIEKEESRLITSLHNERKHTTTDLTSEIRVGFVPLEIVRIDLHSEEADDTIVVGDSDIEEEAPLFLNADDAPEPTAAPKTRGPTKYDPTMINKAWIPDTFVRIGVPLKIEDWEGSKRTATEQQRMRQTAKDTRKTQPRAKKSSSATGGMRGGELYKFAKQTKPGSRPPPASKAGKAIIATMDHPDLKETLPLSTAPQLSVISLLSSPPTTPRKSRQSTIDRYFSPRSDARCIDTLAPSIESKLETSDEFAVQPRKKRSGFQRTQTLPTHLESSPRALRASISRGERRSYSPDPQLPSPGKFRSKRSKPSSAEEVIRQRRSIEGLDLCATTSSFQRISTSAHEPSGRTLRIVDLASSSPVQPPSRVIPSFSNSVVPMLSPATPRDPVTFYSSPPASPILDIRTTSPYLDSIKETSILNRHQGWQSPDLIEQDKNTKPQESPLTPPITTPARSPSDQQRIPDKFEDPFGASPKVLKQFIRPREDLPGHFAWTDGTSPEALRWMERSKLLQNVRMVDLTASPSHSTSTSVASRPSGPASKTKAGSTSTRTRSAVNTRRSAAECAPSQSQPQPTYIRQPVSATASPLVRGTKRSKRIARRHGVAGRGVSVIDLTL</sequence>
<dbReference type="InterPro" id="IPR006085">
    <property type="entry name" value="XPG_DNA_repair_N"/>
</dbReference>
<proteinExistence type="predicted"/>
<organism evidence="6 7">
    <name type="scientific">Pseudovirgaria hyperparasitica</name>
    <dbReference type="NCBI Taxonomy" id="470096"/>
    <lineage>
        <taxon>Eukaryota</taxon>
        <taxon>Fungi</taxon>
        <taxon>Dikarya</taxon>
        <taxon>Ascomycota</taxon>
        <taxon>Pezizomycotina</taxon>
        <taxon>Dothideomycetes</taxon>
        <taxon>Dothideomycetes incertae sedis</taxon>
        <taxon>Acrospermales</taxon>
        <taxon>Acrospermaceae</taxon>
        <taxon>Pseudovirgaria</taxon>
    </lineage>
</organism>
<evidence type="ECO:0000313" key="6">
    <source>
        <dbReference type="EMBL" id="KAF2758460.1"/>
    </source>
</evidence>
<evidence type="ECO:0008006" key="8">
    <source>
        <dbReference type="Google" id="ProtNLM"/>
    </source>
</evidence>
<evidence type="ECO:0000259" key="4">
    <source>
        <dbReference type="SMART" id="SM00484"/>
    </source>
</evidence>
<dbReference type="Gene3D" id="3.40.50.1010">
    <property type="entry name" value="5'-nuclease"/>
    <property type="match status" value="2"/>
</dbReference>
<keyword evidence="7" id="KW-1185">Reference proteome</keyword>
<dbReference type="InterPro" id="IPR037316">
    <property type="entry name" value="Yen1_H3TH"/>
</dbReference>
<dbReference type="Pfam" id="PF00752">
    <property type="entry name" value="XPG_N"/>
    <property type="match status" value="1"/>
</dbReference>
<dbReference type="SMART" id="SM00484">
    <property type="entry name" value="XPGI"/>
    <property type="match status" value="1"/>
</dbReference>
<evidence type="ECO:0000259" key="5">
    <source>
        <dbReference type="SMART" id="SM00485"/>
    </source>
</evidence>
<dbReference type="SUPFAM" id="SSF88723">
    <property type="entry name" value="PIN domain-like"/>
    <property type="match status" value="1"/>
</dbReference>
<evidence type="ECO:0000256" key="3">
    <source>
        <dbReference type="SAM" id="MobiDB-lite"/>
    </source>
</evidence>
<evidence type="ECO:0000256" key="2">
    <source>
        <dbReference type="ARBA" id="ARBA00022801"/>
    </source>
</evidence>
<dbReference type="OrthoDB" id="2959108at2759"/>
<evidence type="ECO:0000256" key="1">
    <source>
        <dbReference type="ARBA" id="ARBA00022722"/>
    </source>
</evidence>
<feature type="compositionally biased region" description="Polar residues" evidence="3">
    <location>
        <begin position="893"/>
        <end position="909"/>
    </location>
</feature>
<dbReference type="FunFam" id="3.40.50.1010:FF:000037">
    <property type="entry name" value="Rad2-like endonuclease, putative (AFU_orthologue AFUA_3G13260)"/>
    <property type="match status" value="1"/>
</dbReference>
<keyword evidence="2" id="KW-0378">Hydrolase</keyword>
<dbReference type="SUPFAM" id="SSF47807">
    <property type="entry name" value="5' to 3' exonuclease, C-terminal subdomain"/>
    <property type="match status" value="1"/>
</dbReference>
<feature type="region of interest" description="Disordered" evidence="3">
    <location>
        <begin position="600"/>
        <end position="671"/>
    </location>
</feature>
<dbReference type="Proteomes" id="UP000799437">
    <property type="component" value="Unassembled WGS sequence"/>
</dbReference>
<dbReference type="Pfam" id="PF18380">
    <property type="entry name" value="GEN1_C"/>
    <property type="match status" value="1"/>
</dbReference>
<dbReference type="CDD" id="cd09906">
    <property type="entry name" value="H3TH_YEN1"/>
    <property type="match status" value="1"/>
</dbReference>
<dbReference type="InterPro" id="IPR006084">
    <property type="entry name" value="XPG/Rad2"/>
</dbReference>
<feature type="compositionally biased region" description="Basic residues" evidence="3">
    <location>
        <begin position="940"/>
        <end position="950"/>
    </location>
</feature>
<dbReference type="AlphaFoldDB" id="A0A6A6W947"/>
<dbReference type="GeneID" id="54486517"/>
<dbReference type="CDD" id="cd09870">
    <property type="entry name" value="PIN_YEN1"/>
    <property type="match status" value="1"/>
</dbReference>
<protein>
    <recommendedName>
        <fullName evidence="8">XPG-I domain-containing protein</fullName>
    </recommendedName>
</protein>
<feature type="compositionally biased region" description="Low complexity" evidence="3">
    <location>
        <begin position="871"/>
        <end position="886"/>
    </location>
</feature>
<reference evidence="6" key="1">
    <citation type="journal article" date="2020" name="Stud. Mycol.">
        <title>101 Dothideomycetes genomes: a test case for predicting lifestyles and emergence of pathogens.</title>
        <authorList>
            <person name="Haridas S."/>
            <person name="Albert R."/>
            <person name="Binder M."/>
            <person name="Bloem J."/>
            <person name="Labutti K."/>
            <person name="Salamov A."/>
            <person name="Andreopoulos B."/>
            <person name="Baker S."/>
            <person name="Barry K."/>
            <person name="Bills G."/>
            <person name="Bluhm B."/>
            <person name="Cannon C."/>
            <person name="Castanera R."/>
            <person name="Culley D."/>
            <person name="Daum C."/>
            <person name="Ezra D."/>
            <person name="Gonzalez J."/>
            <person name="Henrissat B."/>
            <person name="Kuo A."/>
            <person name="Liang C."/>
            <person name="Lipzen A."/>
            <person name="Lutzoni F."/>
            <person name="Magnuson J."/>
            <person name="Mondo S."/>
            <person name="Nolan M."/>
            <person name="Ohm R."/>
            <person name="Pangilinan J."/>
            <person name="Park H.-J."/>
            <person name="Ramirez L."/>
            <person name="Alfaro M."/>
            <person name="Sun H."/>
            <person name="Tritt A."/>
            <person name="Yoshinaga Y."/>
            <person name="Zwiers L.-H."/>
            <person name="Turgeon B."/>
            <person name="Goodwin S."/>
            <person name="Spatafora J."/>
            <person name="Crous P."/>
            <person name="Grigoriev I."/>
        </authorList>
    </citation>
    <scope>NUCLEOTIDE SEQUENCE</scope>
    <source>
        <strain evidence="6">CBS 121739</strain>
    </source>
</reference>
<dbReference type="SMART" id="SM00485">
    <property type="entry name" value="XPGN"/>
    <property type="match status" value="1"/>
</dbReference>
<dbReference type="InterPro" id="IPR036279">
    <property type="entry name" value="5-3_exonuclease_C_sf"/>
</dbReference>
<dbReference type="RefSeq" id="XP_033600911.1">
    <property type="nucleotide sequence ID" value="XM_033745463.1"/>
</dbReference>
<feature type="domain" description="XPG N-terminal" evidence="5">
    <location>
        <begin position="1"/>
        <end position="98"/>
    </location>
</feature>
<dbReference type="Gene3D" id="1.10.150.20">
    <property type="entry name" value="5' to 3' exonuclease, C-terminal subdomain"/>
    <property type="match status" value="1"/>
</dbReference>
<feature type="compositionally biased region" description="Polar residues" evidence="3">
    <location>
        <begin position="614"/>
        <end position="625"/>
    </location>
</feature>
<feature type="domain" description="XPG-I" evidence="4">
    <location>
        <begin position="109"/>
        <end position="184"/>
    </location>
</feature>
<dbReference type="EMBL" id="ML996571">
    <property type="protein sequence ID" value="KAF2758460.1"/>
    <property type="molecule type" value="Genomic_DNA"/>
</dbReference>
<name>A0A6A6W947_9PEZI</name>
<dbReference type="Pfam" id="PF00867">
    <property type="entry name" value="XPG_I"/>
    <property type="match status" value="1"/>
</dbReference>
<feature type="region of interest" description="Disordered" evidence="3">
    <location>
        <begin position="557"/>
        <end position="576"/>
    </location>
</feature>
<dbReference type="GO" id="GO:0008821">
    <property type="term" value="F:crossover junction DNA endonuclease activity"/>
    <property type="evidence" value="ECO:0007669"/>
    <property type="project" value="InterPro"/>
</dbReference>
<gene>
    <name evidence="6" type="ORF">EJ05DRAFT_485587</name>
</gene>
<dbReference type="GO" id="GO:0006281">
    <property type="term" value="P:DNA repair"/>
    <property type="evidence" value="ECO:0007669"/>
    <property type="project" value="UniProtKB-ARBA"/>
</dbReference>
<dbReference type="InterPro" id="IPR029060">
    <property type="entry name" value="PIN-like_dom_sf"/>
</dbReference>
<feature type="region of interest" description="Disordered" evidence="3">
    <location>
        <begin position="871"/>
        <end position="950"/>
    </location>
</feature>
<feature type="compositionally biased region" description="Polar residues" evidence="3">
    <location>
        <begin position="916"/>
        <end position="934"/>
    </location>
</feature>
<accession>A0A6A6W947</accession>
<evidence type="ECO:0000313" key="7">
    <source>
        <dbReference type="Proteomes" id="UP000799437"/>
    </source>
</evidence>
<feature type="region of interest" description="Disordered" evidence="3">
    <location>
        <begin position="468"/>
        <end position="507"/>
    </location>
</feature>
<dbReference type="GO" id="GO:0017108">
    <property type="term" value="F:5'-flap endonuclease activity"/>
    <property type="evidence" value="ECO:0007669"/>
    <property type="project" value="TreeGrafter"/>
</dbReference>
<dbReference type="PANTHER" id="PTHR11081">
    <property type="entry name" value="FLAP ENDONUCLEASE FAMILY MEMBER"/>
    <property type="match status" value="1"/>
</dbReference>
<keyword evidence="1" id="KW-0540">Nuclease</keyword>
<dbReference type="InterPro" id="IPR006086">
    <property type="entry name" value="XPG-I_dom"/>
</dbReference>
<dbReference type="PRINTS" id="PR00853">
    <property type="entry name" value="XPGRADSUPER"/>
</dbReference>
<dbReference type="PANTHER" id="PTHR11081:SF75">
    <property type="entry name" value="ENDONUCLEASE, PUTATIVE (AFU_ORTHOLOGUE AFUA_3G13260)-RELATED"/>
    <property type="match status" value="1"/>
</dbReference>
<dbReference type="InterPro" id="IPR041177">
    <property type="entry name" value="GEN1_C"/>
</dbReference>
<feature type="region of interest" description="Disordered" evidence="3">
    <location>
        <begin position="784"/>
        <end position="820"/>
    </location>
</feature>